<feature type="transmembrane region" description="Helical" evidence="1">
    <location>
        <begin position="22"/>
        <end position="43"/>
    </location>
</feature>
<keyword evidence="1" id="KW-0812">Transmembrane</keyword>
<dbReference type="Pfam" id="PF06912">
    <property type="entry name" value="DUF1275"/>
    <property type="match status" value="1"/>
</dbReference>
<evidence type="ECO:0000313" key="3">
    <source>
        <dbReference type="Proteomes" id="UP000606172"/>
    </source>
</evidence>
<protein>
    <submittedName>
        <fullName evidence="2">DUF1275 family protein</fullName>
    </submittedName>
</protein>
<dbReference type="RefSeq" id="WP_204031938.1">
    <property type="nucleotide sequence ID" value="NZ_BOOW01000050.1"/>
</dbReference>
<feature type="transmembrane region" description="Helical" evidence="1">
    <location>
        <begin position="105"/>
        <end position="130"/>
    </location>
</feature>
<proteinExistence type="predicted"/>
<gene>
    <name evidence="2" type="ORF">Ssi02_70520</name>
</gene>
<comment type="caution">
    <text evidence="2">The sequence shown here is derived from an EMBL/GenBank/DDBJ whole genome shotgun (WGS) entry which is preliminary data.</text>
</comment>
<feature type="transmembrane region" description="Helical" evidence="1">
    <location>
        <begin position="209"/>
        <end position="228"/>
    </location>
</feature>
<evidence type="ECO:0000256" key="1">
    <source>
        <dbReference type="SAM" id="Phobius"/>
    </source>
</evidence>
<dbReference type="AlphaFoldDB" id="A0A919RQY0"/>
<accession>A0A919RQY0</accession>
<dbReference type="EMBL" id="BOOW01000050">
    <property type="protein sequence ID" value="GII96821.1"/>
    <property type="molecule type" value="Genomic_DNA"/>
</dbReference>
<keyword evidence="1" id="KW-0472">Membrane</keyword>
<name>A0A919RQY0_9ACTN</name>
<sequence length="247" mass="24037">MSAVASGTRTGGGFVRRHVTPLGLMLALTFATGVVDAVGYLRLDQVFAGNMTGNVVILGMALTGVTGLPVLGPVMALVFFLAGAAVAGRVLRTAAPGWSRRCTGLLGGVGLVLAATALCLALTGVGAPAVRASMASSLALAMGVQAATARHLAVKDVTTVVVTSTLTGLAADSRLGAARGQGALRRGAVVALITIGAVTGAALCQLNEGLAVVAAALVVLAVTGLGHASARSAEHMAAATTGSASSS</sequence>
<dbReference type="PANTHER" id="PTHR37314">
    <property type="entry name" value="SLR0142 PROTEIN"/>
    <property type="match status" value="1"/>
</dbReference>
<dbReference type="Proteomes" id="UP000606172">
    <property type="component" value="Unassembled WGS sequence"/>
</dbReference>
<keyword evidence="3" id="KW-1185">Reference proteome</keyword>
<organism evidence="2 3">
    <name type="scientific">Sinosporangium siamense</name>
    <dbReference type="NCBI Taxonomy" id="1367973"/>
    <lineage>
        <taxon>Bacteria</taxon>
        <taxon>Bacillati</taxon>
        <taxon>Actinomycetota</taxon>
        <taxon>Actinomycetes</taxon>
        <taxon>Streptosporangiales</taxon>
        <taxon>Streptosporangiaceae</taxon>
        <taxon>Sinosporangium</taxon>
    </lineage>
</organism>
<feature type="transmembrane region" description="Helical" evidence="1">
    <location>
        <begin position="55"/>
        <end position="85"/>
    </location>
</feature>
<dbReference type="PANTHER" id="PTHR37314:SF4">
    <property type="entry name" value="UPF0700 TRANSMEMBRANE PROTEIN YOAK"/>
    <property type="match status" value="1"/>
</dbReference>
<reference evidence="2" key="1">
    <citation type="submission" date="2021-01" db="EMBL/GenBank/DDBJ databases">
        <title>Whole genome shotgun sequence of Sinosporangium siamense NBRC 109515.</title>
        <authorList>
            <person name="Komaki H."/>
            <person name="Tamura T."/>
        </authorList>
    </citation>
    <scope>NUCLEOTIDE SEQUENCE</scope>
    <source>
        <strain evidence="2">NBRC 109515</strain>
    </source>
</reference>
<keyword evidence="1" id="KW-1133">Transmembrane helix</keyword>
<feature type="transmembrane region" description="Helical" evidence="1">
    <location>
        <begin position="183"/>
        <end position="203"/>
    </location>
</feature>
<evidence type="ECO:0000313" key="2">
    <source>
        <dbReference type="EMBL" id="GII96821.1"/>
    </source>
</evidence>
<dbReference type="InterPro" id="IPR010699">
    <property type="entry name" value="DUF1275"/>
</dbReference>